<dbReference type="Proteomes" id="UP001596203">
    <property type="component" value="Unassembled WGS sequence"/>
</dbReference>
<dbReference type="PRINTS" id="PR02050">
    <property type="entry name" value="B14GALTRFASE"/>
</dbReference>
<protein>
    <submittedName>
        <fullName evidence="3">Galactosyltransferase-related protein</fullName>
    </submittedName>
</protein>
<evidence type="ECO:0000313" key="4">
    <source>
        <dbReference type="Proteomes" id="UP001596203"/>
    </source>
</evidence>
<dbReference type="InterPro" id="IPR003859">
    <property type="entry name" value="Galactosyl_T"/>
</dbReference>
<dbReference type="Pfam" id="PF02709">
    <property type="entry name" value="Glyco_transf_7C"/>
    <property type="match status" value="1"/>
</dbReference>
<comment type="caution">
    <text evidence="3">The sequence shown here is derived from an EMBL/GenBank/DDBJ whole genome shotgun (WGS) entry which is preliminary data.</text>
</comment>
<accession>A0ABW1KR50</accession>
<evidence type="ECO:0000256" key="1">
    <source>
        <dbReference type="ARBA" id="ARBA00022679"/>
    </source>
</evidence>
<feature type="domain" description="Galactosyltransferase C-terminal" evidence="2">
    <location>
        <begin position="118"/>
        <end position="177"/>
    </location>
</feature>
<name>A0ABW1KR50_9ACTN</name>
<dbReference type="GO" id="GO:0016757">
    <property type="term" value="F:glycosyltransferase activity"/>
    <property type="evidence" value="ECO:0007669"/>
    <property type="project" value="UniProtKB-KW"/>
</dbReference>
<evidence type="ECO:0000313" key="3">
    <source>
        <dbReference type="EMBL" id="MFC6022988.1"/>
    </source>
</evidence>
<organism evidence="3 4">
    <name type="scientific">Plantactinospora solaniradicis</name>
    <dbReference type="NCBI Taxonomy" id="1723736"/>
    <lineage>
        <taxon>Bacteria</taxon>
        <taxon>Bacillati</taxon>
        <taxon>Actinomycetota</taxon>
        <taxon>Actinomycetes</taxon>
        <taxon>Micromonosporales</taxon>
        <taxon>Micromonosporaceae</taxon>
        <taxon>Plantactinospora</taxon>
    </lineage>
</organism>
<dbReference type="InterPro" id="IPR027791">
    <property type="entry name" value="Galactosyl_T_C"/>
</dbReference>
<dbReference type="SUPFAM" id="SSF53448">
    <property type="entry name" value="Nucleotide-diphospho-sugar transferases"/>
    <property type="match status" value="1"/>
</dbReference>
<dbReference type="InterPro" id="IPR029044">
    <property type="entry name" value="Nucleotide-diphossugar_trans"/>
</dbReference>
<keyword evidence="1" id="KW-0808">Transferase</keyword>
<keyword evidence="4" id="KW-1185">Reference proteome</keyword>
<dbReference type="Gene3D" id="3.90.550.10">
    <property type="entry name" value="Spore Coat Polysaccharide Biosynthesis Protein SpsA, Chain A"/>
    <property type="match status" value="1"/>
</dbReference>
<reference evidence="4" key="1">
    <citation type="journal article" date="2019" name="Int. J. Syst. Evol. Microbiol.">
        <title>The Global Catalogue of Microorganisms (GCM) 10K type strain sequencing project: providing services to taxonomists for standard genome sequencing and annotation.</title>
        <authorList>
            <consortium name="The Broad Institute Genomics Platform"/>
            <consortium name="The Broad Institute Genome Sequencing Center for Infectious Disease"/>
            <person name="Wu L."/>
            <person name="Ma J."/>
        </authorList>
    </citation>
    <scope>NUCLEOTIDE SEQUENCE [LARGE SCALE GENOMIC DNA]</scope>
    <source>
        <strain evidence="4">ZS-35-S2</strain>
    </source>
</reference>
<evidence type="ECO:0000259" key="2">
    <source>
        <dbReference type="Pfam" id="PF02709"/>
    </source>
</evidence>
<proteinExistence type="predicted"/>
<keyword evidence="3" id="KW-0328">Glycosyltransferase</keyword>
<sequence length="202" mass="22060">MRVGIVVPWRDDGPERAKAKAVTETRLRQMLPGAEYVEADSGHDDFNRAASRNLGVRLAEAAGCEVVVICDADSIPEEAPLRAAIEAASDDRLHLPYTRFVSLSERGTTQYLSGMPVDLCRVLLDWEESVGGCLVITPAAYWRAGGQDERFLGWGCEDTAFHVDCEKTLGATVRHSGALVHLYHPATRQLTSPATALLAERL</sequence>
<gene>
    <name evidence="3" type="ORF">ACFP2T_43415</name>
</gene>
<dbReference type="RefSeq" id="WP_377432912.1">
    <property type="nucleotide sequence ID" value="NZ_JBHSPR010000084.1"/>
</dbReference>
<dbReference type="EMBL" id="JBHSPR010000084">
    <property type="protein sequence ID" value="MFC6022988.1"/>
    <property type="molecule type" value="Genomic_DNA"/>
</dbReference>